<evidence type="ECO:0000313" key="1">
    <source>
        <dbReference type="EMBL" id="ORX41974.1"/>
    </source>
</evidence>
<dbReference type="OrthoDB" id="2135015at2759"/>
<sequence>MTIDFELRKKNILKQLTKIVNAYIYLYSMQHTELLINFMCCDNTITHMSRFGMENGNYSFISRLSFEDPFRVIQDVFYSVRDDLTSISPKLIIGIYNDEEDEKNE</sequence>
<keyword evidence="2" id="KW-1185">Reference proteome</keyword>
<organism evidence="1 2">
    <name type="scientific">Piromyces finnis</name>
    <dbReference type="NCBI Taxonomy" id="1754191"/>
    <lineage>
        <taxon>Eukaryota</taxon>
        <taxon>Fungi</taxon>
        <taxon>Fungi incertae sedis</taxon>
        <taxon>Chytridiomycota</taxon>
        <taxon>Chytridiomycota incertae sedis</taxon>
        <taxon>Neocallimastigomycetes</taxon>
        <taxon>Neocallimastigales</taxon>
        <taxon>Neocallimastigaceae</taxon>
        <taxon>Piromyces</taxon>
    </lineage>
</organism>
<dbReference type="SUPFAM" id="SSF64484">
    <property type="entry name" value="beta and beta-prime subunits of DNA dependent RNA-polymerase"/>
    <property type="match status" value="1"/>
</dbReference>
<feature type="non-terminal residue" evidence="1">
    <location>
        <position position="105"/>
    </location>
</feature>
<dbReference type="Proteomes" id="UP000193719">
    <property type="component" value="Unassembled WGS sequence"/>
</dbReference>
<gene>
    <name evidence="1" type="ORF">BCR36DRAFT_465984</name>
</gene>
<dbReference type="EMBL" id="MCFH01000073">
    <property type="protein sequence ID" value="ORX41974.1"/>
    <property type="molecule type" value="Genomic_DNA"/>
</dbReference>
<evidence type="ECO:0000313" key="2">
    <source>
        <dbReference type="Proteomes" id="UP000193719"/>
    </source>
</evidence>
<name>A0A1Y1UVB2_9FUNG</name>
<reference evidence="1 2" key="2">
    <citation type="submission" date="2016-08" db="EMBL/GenBank/DDBJ databases">
        <title>Pervasive Adenine N6-methylation of Active Genes in Fungi.</title>
        <authorList>
            <consortium name="DOE Joint Genome Institute"/>
            <person name="Mondo S.J."/>
            <person name="Dannebaum R.O."/>
            <person name="Kuo R.C."/>
            <person name="Labutti K."/>
            <person name="Haridas S."/>
            <person name="Kuo A."/>
            <person name="Salamov A."/>
            <person name="Ahrendt S.R."/>
            <person name="Lipzen A."/>
            <person name="Sullivan W."/>
            <person name="Andreopoulos W.B."/>
            <person name="Clum A."/>
            <person name="Lindquist E."/>
            <person name="Daum C."/>
            <person name="Ramamoorthy G.K."/>
            <person name="Gryganskyi A."/>
            <person name="Culley D."/>
            <person name="Magnuson J.K."/>
            <person name="James T.Y."/>
            <person name="O'Malley M.A."/>
            <person name="Stajich J.E."/>
            <person name="Spatafora J.W."/>
            <person name="Visel A."/>
            <person name="Grigoriev I.V."/>
        </authorList>
    </citation>
    <scope>NUCLEOTIDE SEQUENCE [LARGE SCALE GENOMIC DNA]</scope>
    <source>
        <strain evidence="2">finn</strain>
    </source>
</reference>
<protein>
    <submittedName>
        <fullName evidence="1">Uncharacterized protein</fullName>
    </submittedName>
</protein>
<comment type="caution">
    <text evidence="1">The sequence shown here is derived from an EMBL/GenBank/DDBJ whole genome shotgun (WGS) entry which is preliminary data.</text>
</comment>
<dbReference type="AlphaFoldDB" id="A0A1Y1UVB2"/>
<accession>A0A1Y1UVB2</accession>
<proteinExistence type="predicted"/>
<reference evidence="1 2" key="1">
    <citation type="submission" date="2016-08" db="EMBL/GenBank/DDBJ databases">
        <title>Genomes of anaerobic fungi encode conserved fungal cellulosomes for biomass hydrolysis.</title>
        <authorList>
            <consortium name="DOE Joint Genome Institute"/>
            <person name="Haitjema C.H."/>
            <person name="Gilmore S.P."/>
            <person name="Henske J.K."/>
            <person name="Solomon K.V."/>
            <person name="De Groot R."/>
            <person name="Kuo A."/>
            <person name="Mondo S.J."/>
            <person name="Salamov A.A."/>
            <person name="Labutti K."/>
            <person name="Zhao Z."/>
            <person name="Chiniquy J."/>
            <person name="Barry K."/>
            <person name="Brewer H.M."/>
            <person name="Purvine S.O."/>
            <person name="Wright A.T."/>
            <person name="Boxma B."/>
            <person name="Van Alen T."/>
            <person name="Hackstein J.H."/>
            <person name="Baker S.E."/>
            <person name="Grigoriev I.V."/>
            <person name="O'Malley M.A."/>
        </authorList>
    </citation>
    <scope>NUCLEOTIDE SEQUENCE [LARGE SCALE GENOMIC DNA]</scope>
    <source>
        <strain evidence="2">finn</strain>
    </source>
</reference>